<dbReference type="KEGG" id="blr:BRLA_c027540"/>
<evidence type="ECO:0000313" key="1">
    <source>
        <dbReference type="EMBL" id="AIG27073.1"/>
    </source>
</evidence>
<gene>
    <name evidence="1" type="ORF">BRLA_c027540</name>
</gene>
<dbReference type="HOGENOM" id="CLU_2804042_0_0_9"/>
<dbReference type="AlphaFoldDB" id="A0A075R796"/>
<accession>A0A075R796</accession>
<keyword evidence="2" id="KW-1185">Reference proteome</keyword>
<evidence type="ECO:0000313" key="2">
    <source>
        <dbReference type="Proteomes" id="UP000005850"/>
    </source>
</evidence>
<name>A0A075R796_BRELA</name>
<dbReference type="RefSeq" id="WP_003340408.1">
    <property type="nucleotide sequence ID" value="NZ_CP007806.1"/>
</dbReference>
<dbReference type="Proteomes" id="UP000005850">
    <property type="component" value="Chromosome"/>
</dbReference>
<protein>
    <submittedName>
        <fullName evidence="1">Uncharacterized protein</fullName>
    </submittedName>
</protein>
<sequence>MIGYQVSWEDGGQIKKILDDFSIPYRVKNQVDQLIFLFPQLPFGKDVFIREVFSLYASTLSSQNERG</sequence>
<dbReference type="EMBL" id="CP007806">
    <property type="protein sequence ID" value="AIG27073.1"/>
    <property type="molecule type" value="Genomic_DNA"/>
</dbReference>
<reference evidence="1 2" key="1">
    <citation type="journal article" date="2011" name="J. Bacteriol.">
        <title>Genome sequence of Brevibacillus laterosporus LMG 15441, a pathogen of invertebrates.</title>
        <authorList>
            <person name="Djukic M."/>
            <person name="Poehlein A."/>
            <person name="Thurmer A."/>
            <person name="Daniel R."/>
        </authorList>
    </citation>
    <scope>NUCLEOTIDE SEQUENCE [LARGE SCALE GENOMIC DNA]</scope>
    <source>
        <strain evidence="1 2">LMG 15441</strain>
    </source>
</reference>
<organism evidence="1 2">
    <name type="scientific">Brevibacillus laterosporus LMG 15441</name>
    <dbReference type="NCBI Taxonomy" id="1042163"/>
    <lineage>
        <taxon>Bacteria</taxon>
        <taxon>Bacillati</taxon>
        <taxon>Bacillota</taxon>
        <taxon>Bacilli</taxon>
        <taxon>Bacillales</taxon>
        <taxon>Paenibacillaceae</taxon>
        <taxon>Brevibacillus</taxon>
    </lineage>
</organism>
<proteinExistence type="predicted"/>